<dbReference type="Pfam" id="PF02801">
    <property type="entry name" value="Ketoacyl-synt_C"/>
    <property type="match status" value="1"/>
</dbReference>
<name>A0ABQ3BRJ8_9FLAO</name>
<keyword evidence="2 3" id="KW-0808">Transferase</keyword>
<dbReference type="RefSeq" id="WP_308426750.1">
    <property type="nucleotide sequence ID" value="NZ_BMWY01000004.1"/>
</dbReference>
<evidence type="ECO:0000256" key="1">
    <source>
        <dbReference type="ARBA" id="ARBA00008467"/>
    </source>
</evidence>
<accession>A0ABQ3BRJ8</accession>
<dbReference type="EMBL" id="BMWY01000004">
    <property type="protein sequence ID" value="GGZ55270.1"/>
    <property type="molecule type" value="Genomic_DNA"/>
</dbReference>
<dbReference type="Proteomes" id="UP000615593">
    <property type="component" value="Unassembled WGS sequence"/>
</dbReference>
<proteinExistence type="inferred from homology"/>
<feature type="domain" description="Ketosynthase family 3 (KS3)" evidence="4">
    <location>
        <begin position="3"/>
        <end position="386"/>
    </location>
</feature>
<dbReference type="GeneID" id="94369269"/>
<comment type="similarity">
    <text evidence="1 3">Belongs to the thiolase-like superfamily. Beta-ketoacyl-ACP synthases family.</text>
</comment>
<sequence length="386" mass="42555">MLKDRLFITSFASISALGNSSEQVWQNYLQQKHFFSTVNYLDESTYVSQLNKESKNLVEKLKNEQSRYQDLDLSVLYAILSARETFKKSKTETKDFGINIGSSRGATSLFEQYHDQYLKEGKTSTLASPTTTLGNISSWVLQDLESEGPEISHSITCSTALHGLLNASAWLQSDMAEAFLVGGSEAPLTPFTIAQMKAVKLYANFDEKEKWPNRSLEIDKPRNTMILGEAASTFFVEKNADRALAEILGLGYASEKLTHNISLSKDAVCIQKSMQMALKQAKLDHVDAVVTHAPGTRKGDWAELNAIKAVFGDRLPLITSNKFIIGHTFGASGGMSLEMALLMLAHNQFIENPFFNNKAEKSKTLKTIMVNAVGFGGNAVSVIVGK</sequence>
<dbReference type="PROSITE" id="PS52004">
    <property type="entry name" value="KS3_2"/>
    <property type="match status" value="1"/>
</dbReference>
<dbReference type="Pfam" id="PF00109">
    <property type="entry name" value="ketoacyl-synt"/>
    <property type="match status" value="1"/>
</dbReference>
<dbReference type="InterPro" id="IPR020841">
    <property type="entry name" value="PKS_Beta-ketoAc_synthase_dom"/>
</dbReference>
<dbReference type="InterPro" id="IPR000794">
    <property type="entry name" value="Beta-ketoacyl_synthase"/>
</dbReference>
<reference evidence="6" key="1">
    <citation type="journal article" date="2019" name="Int. J. Syst. Evol. Microbiol.">
        <title>The Global Catalogue of Microorganisms (GCM) 10K type strain sequencing project: providing services to taxonomists for standard genome sequencing and annotation.</title>
        <authorList>
            <consortium name="The Broad Institute Genomics Platform"/>
            <consortium name="The Broad Institute Genome Sequencing Center for Infectious Disease"/>
            <person name="Wu L."/>
            <person name="Ma J."/>
        </authorList>
    </citation>
    <scope>NUCLEOTIDE SEQUENCE [LARGE SCALE GENOMIC DNA]</scope>
    <source>
        <strain evidence="6">KCTC 12708</strain>
    </source>
</reference>
<keyword evidence="6" id="KW-1185">Reference proteome</keyword>
<dbReference type="InterPro" id="IPR014030">
    <property type="entry name" value="Ketoacyl_synth_N"/>
</dbReference>
<dbReference type="Gene3D" id="3.40.47.10">
    <property type="match status" value="1"/>
</dbReference>
<dbReference type="PANTHER" id="PTHR11712">
    <property type="entry name" value="POLYKETIDE SYNTHASE-RELATED"/>
    <property type="match status" value="1"/>
</dbReference>
<dbReference type="InterPro" id="IPR016039">
    <property type="entry name" value="Thiolase-like"/>
</dbReference>
<protein>
    <submittedName>
        <fullName evidence="5">Beta-ketoacyl synthase</fullName>
    </submittedName>
</protein>
<evidence type="ECO:0000256" key="3">
    <source>
        <dbReference type="RuleBase" id="RU003694"/>
    </source>
</evidence>
<evidence type="ECO:0000313" key="6">
    <source>
        <dbReference type="Proteomes" id="UP000615593"/>
    </source>
</evidence>
<organism evidence="5 6">
    <name type="scientific">Mesonia mobilis</name>
    <dbReference type="NCBI Taxonomy" id="369791"/>
    <lineage>
        <taxon>Bacteria</taxon>
        <taxon>Pseudomonadati</taxon>
        <taxon>Bacteroidota</taxon>
        <taxon>Flavobacteriia</taxon>
        <taxon>Flavobacteriales</taxon>
        <taxon>Flavobacteriaceae</taxon>
        <taxon>Mesonia</taxon>
    </lineage>
</organism>
<evidence type="ECO:0000313" key="5">
    <source>
        <dbReference type="EMBL" id="GGZ55270.1"/>
    </source>
</evidence>
<dbReference type="SUPFAM" id="SSF53901">
    <property type="entry name" value="Thiolase-like"/>
    <property type="match status" value="2"/>
</dbReference>
<comment type="caution">
    <text evidence="5">The sequence shown here is derived from an EMBL/GenBank/DDBJ whole genome shotgun (WGS) entry which is preliminary data.</text>
</comment>
<dbReference type="PANTHER" id="PTHR11712:SF336">
    <property type="entry name" value="3-OXOACYL-[ACYL-CARRIER-PROTEIN] SYNTHASE, MITOCHONDRIAL"/>
    <property type="match status" value="1"/>
</dbReference>
<gene>
    <name evidence="5" type="ORF">GCM10008088_16050</name>
</gene>
<evidence type="ECO:0000259" key="4">
    <source>
        <dbReference type="PROSITE" id="PS52004"/>
    </source>
</evidence>
<evidence type="ECO:0000256" key="2">
    <source>
        <dbReference type="ARBA" id="ARBA00022679"/>
    </source>
</evidence>
<dbReference type="InterPro" id="IPR014031">
    <property type="entry name" value="Ketoacyl_synth_C"/>
</dbReference>